<gene>
    <name evidence="3" type="ORF">BDV96DRAFT_577680</name>
</gene>
<feature type="domain" description="DUF6590" evidence="2">
    <location>
        <begin position="165"/>
        <end position="309"/>
    </location>
</feature>
<keyword evidence="4" id="KW-1185">Reference proteome</keyword>
<dbReference type="EMBL" id="ML977326">
    <property type="protein sequence ID" value="KAF2114161.1"/>
    <property type="molecule type" value="Genomic_DNA"/>
</dbReference>
<evidence type="ECO:0000313" key="3">
    <source>
        <dbReference type="EMBL" id="KAF2114161.1"/>
    </source>
</evidence>
<proteinExistence type="predicted"/>
<dbReference type="OrthoDB" id="3559580at2759"/>
<sequence length="318" mass="36460">MFGINKSGARSDPHPQRPDRADDASLATTISGYRDGSPSTEEIQATRLSTDVGYSEWIWSEEHKRHFCAVYDVMSYKQTNTLDILEYQWEGGRRQSIKLDDHWATRVEPSRGVVTEKTSDSKLQNKLEKRSYRKHKPNLKAKDASEIDEYLGSNYRRIQVWSYDQFFVRGRVFTTLWSDPANLLPYKDNGKELHDDELSIQEIRRFVVIQNKETFSQCIGIRTYWRQGTTKQGVIAANHAIIYSSTFPPALLPGEAGRMTKIAIRVNVIPGQSLETQARVDFSKPYAVEHNVKLIEIGMVAKEHIHLLDAYFKECGGL</sequence>
<evidence type="ECO:0000313" key="4">
    <source>
        <dbReference type="Proteomes" id="UP000799770"/>
    </source>
</evidence>
<dbReference type="PANTHER" id="PTHR35391:SF5">
    <property type="entry name" value="DUF6590 DOMAIN-CONTAINING PROTEIN"/>
    <property type="match status" value="1"/>
</dbReference>
<feature type="region of interest" description="Disordered" evidence="1">
    <location>
        <begin position="1"/>
        <end position="24"/>
    </location>
</feature>
<dbReference type="InterPro" id="IPR046497">
    <property type="entry name" value="DUF6590"/>
</dbReference>
<dbReference type="Pfam" id="PF20233">
    <property type="entry name" value="DUF6590"/>
    <property type="match status" value="1"/>
</dbReference>
<dbReference type="AlphaFoldDB" id="A0A6A5Z718"/>
<organism evidence="3 4">
    <name type="scientific">Lophiotrema nucula</name>
    <dbReference type="NCBI Taxonomy" id="690887"/>
    <lineage>
        <taxon>Eukaryota</taxon>
        <taxon>Fungi</taxon>
        <taxon>Dikarya</taxon>
        <taxon>Ascomycota</taxon>
        <taxon>Pezizomycotina</taxon>
        <taxon>Dothideomycetes</taxon>
        <taxon>Pleosporomycetidae</taxon>
        <taxon>Pleosporales</taxon>
        <taxon>Lophiotremataceae</taxon>
        <taxon>Lophiotrema</taxon>
    </lineage>
</organism>
<protein>
    <recommendedName>
        <fullName evidence="2">DUF6590 domain-containing protein</fullName>
    </recommendedName>
</protein>
<evidence type="ECO:0000259" key="2">
    <source>
        <dbReference type="Pfam" id="PF20233"/>
    </source>
</evidence>
<dbReference type="PANTHER" id="PTHR35391">
    <property type="entry name" value="C2H2-TYPE DOMAIN-CONTAINING PROTEIN-RELATED"/>
    <property type="match status" value="1"/>
</dbReference>
<evidence type="ECO:0000256" key="1">
    <source>
        <dbReference type="SAM" id="MobiDB-lite"/>
    </source>
</evidence>
<accession>A0A6A5Z718</accession>
<name>A0A6A5Z718_9PLEO</name>
<feature type="compositionally biased region" description="Basic and acidic residues" evidence="1">
    <location>
        <begin position="9"/>
        <end position="23"/>
    </location>
</feature>
<reference evidence="3" key="1">
    <citation type="journal article" date="2020" name="Stud. Mycol.">
        <title>101 Dothideomycetes genomes: a test case for predicting lifestyles and emergence of pathogens.</title>
        <authorList>
            <person name="Haridas S."/>
            <person name="Albert R."/>
            <person name="Binder M."/>
            <person name="Bloem J."/>
            <person name="Labutti K."/>
            <person name="Salamov A."/>
            <person name="Andreopoulos B."/>
            <person name="Baker S."/>
            <person name="Barry K."/>
            <person name="Bills G."/>
            <person name="Bluhm B."/>
            <person name="Cannon C."/>
            <person name="Castanera R."/>
            <person name="Culley D."/>
            <person name="Daum C."/>
            <person name="Ezra D."/>
            <person name="Gonzalez J."/>
            <person name="Henrissat B."/>
            <person name="Kuo A."/>
            <person name="Liang C."/>
            <person name="Lipzen A."/>
            <person name="Lutzoni F."/>
            <person name="Magnuson J."/>
            <person name="Mondo S."/>
            <person name="Nolan M."/>
            <person name="Ohm R."/>
            <person name="Pangilinan J."/>
            <person name="Park H.-J."/>
            <person name="Ramirez L."/>
            <person name="Alfaro M."/>
            <person name="Sun H."/>
            <person name="Tritt A."/>
            <person name="Yoshinaga Y."/>
            <person name="Zwiers L.-H."/>
            <person name="Turgeon B."/>
            <person name="Goodwin S."/>
            <person name="Spatafora J."/>
            <person name="Crous P."/>
            <person name="Grigoriev I."/>
        </authorList>
    </citation>
    <scope>NUCLEOTIDE SEQUENCE</scope>
    <source>
        <strain evidence="3">CBS 627.86</strain>
    </source>
</reference>
<dbReference type="Proteomes" id="UP000799770">
    <property type="component" value="Unassembled WGS sequence"/>
</dbReference>